<evidence type="ECO:0000313" key="3">
    <source>
        <dbReference type="Proteomes" id="UP001321760"/>
    </source>
</evidence>
<reference evidence="2" key="2">
    <citation type="submission" date="2023-05" db="EMBL/GenBank/DDBJ databases">
        <authorList>
            <consortium name="Lawrence Berkeley National Laboratory"/>
            <person name="Steindorff A."/>
            <person name="Hensen N."/>
            <person name="Bonometti L."/>
            <person name="Westerberg I."/>
            <person name="Brannstrom I.O."/>
            <person name="Guillou S."/>
            <person name="Cros-Aarteil S."/>
            <person name="Calhoun S."/>
            <person name="Haridas S."/>
            <person name="Kuo A."/>
            <person name="Mondo S."/>
            <person name="Pangilinan J."/>
            <person name="Riley R."/>
            <person name="Labutti K."/>
            <person name="Andreopoulos B."/>
            <person name="Lipzen A."/>
            <person name="Chen C."/>
            <person name="Yanf M."/>
            <person name="Daum C."/>
            <person name="Ng V."/>
            <person name="Clum A."/>
            <person name="Ohm R."/>
            <person name="Martin F."/>
            <person name="Silar P."/>
            <person name="Natvig D."/>
            <person name="Lalanne C."/>
            <person name="Gautier V."/>
            <person name="Ament-Velasquez S.L."/>
            <person name="Kruys A."/>
            <person name="Hutchinson M.I."/>
            <person name="Powell A.J."/>
            <person name="Barry K."/>
            <person name="Miller A.N."/>
            <person name="Grigoriev I.V."/>
            <person name="Debuchy R."/>
            <person name="Gladieux P."/>
            <person name="Thoren M.H."/>
            <person name="Johannesson H."/>
        </authorList>
    </citation>
    <scope>NUCLEOTIDE SEQUENCE</scope>
    <source>
        <strain evidence="2">PSN243</strain>
    </source>
</reference>
<evidence type="ECO:0000313" key="2">
    <source>
        <dbReference type="EMBL" id="KAK4451431.1"/>
    </source>
</evidence>
<feature type="compositionally biased region" description="Low complexity" evidence="1">
    <location>
        <begin position="281"/>
        <end position="290"/>
    </location>
</feature>
<feature type="compositionally biased region" description="Basic and acidic residues" evidence="1">
    <location>
        <begin position="45"/>
        <end position="58"/>
    </location>
</feature>
<name>A0AAV9GXW4_9PEZI</name>
<organism evidence="2 3">
    <name type="scientific">Podospora aff. communis PSN243</name>
    <dbReference type="NCBI Taxonomy" id="3040156"/>
    <lineage>
        <taxon>Eukaryota</taxon>
        <taxon>Fungi</taxon>
        <taxon>Dikarya</taxon>
        <taxon>Ascomycota</taxon>
        <taxon>Pezizomycotina</taxon>
        <taxon>Sordariomycetes</taxon>
        <taxon>Sordariomycetidae</taxon>
        <taxon>Sordariales</taxon>
        <taxon>Podosporaceae</taxon>
        <taxon>Podospora</taxon>
    </lineage>
</organism>
<gene>
    <name evidence="2" type="ORF">QBC34DRAFT_55268</name>
</gene>
<dbReference type="Proteomes" id="UP001321760">
    <property type="component" value="Unassembled WGS sequence"/>
</dbReference>
<evidence type="ECO:0000256" key="1">
    <source>
        <dbReference type="SAM" id="MobiDB-lite"/>
    </source>
</evidence>
<sequence length="320" mass="35331">MPHSNIPNVTRARGHVEVHGRQDKAVSGRGRRSDAIATQLSGQQWRERRALSAGEQRRGAAEKFPALLHLSHGLAAASQHRAREEKAARMADMGRWDAMDAHMPESSTSLSAFPASHLLWNRRAFLVWARLHHPSSTVQEPSLPQQRLPSAYWCSRSCALEVPWAEITWSKIDGIAAICVFVPYQRTCSRFSPAHMYSCRHQAADPALRKTDGLRAKVGDMSGMLPQKASLGERSWQGRPGVIQRSPPIPDLVWEGGLEWQSQDFLATRSATSQARKKCPSSTSPARSSSVEPGPGPNPHPPLPRRCCGRLFLPNGSDVL</sequence>
<dbReference type="EMBL" id="MU865928">
    <property type="protein sequence ID" value="KAK4451431.1"/>
    <property type="molecule type" value="Genomic_DNA"/>
</dbReference>
<proteinExistence type="predicted"/>
<feature type="region of interest" description="Disordered" evidence="1">
    <location>
        <begin position="267"/>
        <end position="307"/>
    </location>
</feature>
<feature type="region of interest" description="Disordered" evidence="1">
    <location>
        <begin position="1"/>
        <end position="33"/>
    </location>
</feature>
<accession>A0AAV9GXW4</accession>
<comment type="caution">
    <text evidence="2">The sequence shown here is derived from an EMBL/GenBank/DDBJ whole genome shotgun (WGS) entry which is preliminary data.</text>
</comment>
<dbReference type="AlphaFoldDB" id="A0AAV9GXW4"/>
<protein>
    <submittedName>
        <fullName evidence="2">Uncharacterized protein</fullName>
    </submittedName>
</protein>
<feature type="region of interest" description="Disordered" evidence="1">
    <location>
        <begin position="39"/>
        <end position="58"/>
    </location>
</feature>
<keyword evidence="3" id="KW-1185">Reference proteome</keyword>
<feature type="compositionally biased region" description="Basic and acidic residues" evidence="1">
    <location>
        <begin position="14"/>
        <end position="33"/>
    </location>
</feature>
<reference evidence="2" key="1">
    <citation type="journal article" date="2023" name="Mol. Phylogenet. Evol.">
        <title>Genome-scale phylogeny and comparative genomics of the fungal order Sordariales.</title>
        <authorList>
            <person name="Hensen N."/>
            <person name="Bonometti L."/>
            <person name="Westerberg I."/>
            <person name="Brannstrom I.O."/>
            <person name="Guillou S."/>
            <person name="Cros-Aarteil S."/>
            <person name="Calhoun S."/>
            <person name="Haridas S."/>
            <person name="Kuo A."/>
            <person name="Mondo S."/>
            <person name="Pangilinan J."/>
            <person name="Riley R."/>
            <person name="LaButti K."/>
            <person name="Andreopoulos B."/>
            <person name="Lipzen A."/>
            <person name="Chen C."/>
            <person name="Yan M."/>
            <person name="Daum C."/>
            <person name="Ng V."/>
            <person name="Clum A."/>
            <person name="Steindorff A."/>
            <person name="Ohm R.A."/>
            <person name="Martin F."/>
            <person name="Silar P."/>
            <person name="Natvig D.O."/>
            <person name="Lalanne C."/>
            <person name="Gautier V."/>
            <person name="Ament-Velasquez S.L."/>
            <person name="Kruys A."/>
            <person name="Hutchinson M.I."/>
            <person name="Powell A.J."/>
            <person name="Barry K."/>
            <person name="Miller A.N."/>
            <person name="Grigoriev I.V."/>
            <person name="Debuchy R."/>
            <person name="Gladieux P."/>
            <person name="Hiltunen Thoren M."/>
            <person name="Johannesson H."/>
        </authorList>
    </citation>
    <scope>NUCLEOTIDE SEQUENCE</scope>
    <source>
        <strain evidence="2">PSN243</strain>
    </source>
</reference>
<feature type="compositionally biased region" description="Pro residues" evidence="1">
    <location>
        <begin position="294"/>
        <end position="304"/>
    </location>
</feature>